<protein>
    <recommendedName>
        <fullName evidence="6 7">Large ribosomal subunit protein uL22</fullName>
    </recommendedName>
</protein>
<dbReference type="CDD" id="cd00336">
    <property type="entry name" value="Ribosomal_L22"/>
    <property type="match status" value="1"/>
</dbReference>
<dbReference type="GO" id="GO:0019843">
    <property type="term" value="F:rRNA binding"/>
    <property type="evidence" value="ECO:0007669"/>
    <property type="project" value="UniProtKB-UniRule"/>
</dbReference>
<feature type="compositionally biased region" description="Basic residues" evidence="11">
    <location>
        <begin position="189"/>
        <end position="199"/>
    </location>
</feature>
<evidence type="ECO:0000256" key="10">
    <source>
        <dbReference type="RuleBase" id="RU004008"/>
    </source>
</evidence>
<dbReference type="EMBL" id="PFAP01000045">
    <property type="protein sequence ID" value="PIR93692.1"/>
    <property type="molecule type" value="Genomic_DNA"/>
</dbReference>
<sequence length="199" mass="22084">MDVKAKARFVRISPRKARLVVDLVRGNDVSEAVHQLAFNTKKASPIVLKLINSAIANAEHNFSLQRNNLYIKEITVNDGPTFKRWQPRAFGRATPIRKRTSHIELLLSEKVPSADPKIKIKGEATKATEVESADVKKTPKAEKVSSGADEVSTGSDTAEGQEIVDVRGQGKHRHMQHQGGHGSRDKGFLKKMFRRKSGQ</sequence>
<keyword evidence="2 7" id="KW-0699">rRNA-binding</keyword>
<accession>A0A2H0V3P9</accession>
<dbReference type="Pfam" id="PF00237">
    <property type="entry name" value="Ribosomal_L22"/>
    <property type="match status" value="1"/>
</dbReference>
<feature type="compositionally biased region" description="Basic and acidic residues" evidence="11">
    <location>
        <begin position="125"/>
        <end position="143"/>
    </location>
</feature>
<dbReference type="InterPro" id="IPR047867">
    <property type="entry name" value="Ribosomal_uL22_bac/org-type"/>
</dbReference>
<name>A0A2H0V3P9_9BACT</name>
<dbReference type="Gene3D" id="3.90.470.10">
    <property type="entry name" value="Ribosomal protein L22/L17"/>
    <property type="match status" value="1"/>
</dbReference>
<evidence type="ECO:0000256" key="8">
    <source>
        <dbReference type="RuleBase" id="RU004005"/>
    </source>
</evidence>
<organism evidence="12 13">
    <name type="scientific">Candidatus Falkowbacteria bacterium CG10_big_fil_rev_8_21_14_0_10_39_11</name>
    <dbReference type="NCBI Taxonomy" id="1974565"/>
    <lineage>
        <taxon>Bacteria</taxon>
        <taxon>Candidatus Falkowiibacteriota</taxon>
    </lineage>
</organism>
<proteinExistence type="inferred from homology"/>
<evidence type="ECO:0000256" key="4">
    <source>
        <dbReference type="ARBA" id="ARBA00022980"/>
    </source>
</evidence>
<comment type="similarity">
    <text evidence="1 7 8">Belongs to the universal ribosomal protein uL22 family.</text>
</comment>
<comment type="function">
    <text evidence="7 10">This protein binds specifically to 23S rRNA; its binding is stimulated by other ribosomal proteins, e.g., L4, L17, and L20. It is important during the early stages of 50S assembly. It makes multiple contacts with different domains of the 23S rRNA in the assembled 50S subunit and ribosome.</text>
</comment>
<gene>
    <name evidence="7" type="primary">rplV</name>
    <name evidence="12" type="ORF">COT97_05465</name>
</gene>
<dbReference type="GO" id="GO:0022625">
    <property type="term" value="C:cytosolic large ribosomal subunit"/>
    <property type="evidence" value="ECO:0007669"/>
    <property type="project" value="TreeGrafter"/>
</dbReference>
<evidence type="ECO:0000313" key="13">
    <source>
        <dbReference type="Proteomes" id="UP000229901"/>
    </source>
</evidence>
<comment type="caution">
    <text evidence="12">The sequence shown here is derived from an EMBL/GenBank/DDBJ whole genome shotgun (WGS) entry which is preliminary data.</text>
</comment>
<evidence type="ECO:0000256" key="9">
    <source>
        <dbReference type="RuleBase" id="RU004006"/>
    </source>
</evidence>
<dbReference type="NCBIfam" id="TIGR01044">
    <property type="entry name" value="rplV_bact"/>
    <property type="match status" value="1"/>
</dbReference>
<dbReference type="SUPFAM" id="SSF54843">
    <property type="entry name" value="Ribosomal protein L22"/>
    <property type="match status" value="1"/>
</dbReference>
<evidence type="ECO:0000256" key="3">
    <source>
        <dbReference type="ARBA" id="ARBA00022884"/>
    </source>
</evidence>
<dbReference type="GO" id="GO:0003735">
    <property type="term" value="F:structural constituent of ribosome"/>
    <property type="evidence" value="ECO:0007669"/>
    <property type="project" value="InterPro"/>
</dbReference>
<dbReference type="GO" id="GO:0006412">
    <property type="term" value="P:translation"/>
    <property type="evidence" value="ECO:0007669"/>
    <property type="project" value="UniProtKB-UniRule"/>
</dbReference>
<dbReference type="InterPro" id="IPR001063">
    <property type="entry name" value="Ribosomal_uL22"/>
</dbReference>
<dbReference type="Proteomes" id="UP000229901">
    <property type="component" value="Unassembled WGS sequence"/>
</dbReference>
<evidence type="ECO:0000256" key="11">
    <source>
        <dbReference type="SAM" id="MobiDB-lite"/>
    </source>
</evidence>
<dbReference type="PANTHER" id="PTHR13501:SF8">
    <property type="entry name" value="LARGE RIBOSOMAL SUBUNIT PROTEIN UL22M"/>
    <property type="match status" value="1"/>
</dbReference>
<evidence type="ECO:0000313" key="12">
    <source>
        <dbReference type="EMBL" id="PIR93692.1"/>
    </source>
</evidence>
<comment type="subunit">
    <text evidence="7 9">Part of the 50S ribosomal subunit.</text>
</comment>
<evidence type="ECO:0000256" key="7">
    <source>
        <dbReference type="HAMAP-Rule" id="MF_01331"/>
    </source>
</evidence>
<keyword evidence="5 7" id="KW-0687">Ribonucleoprotein</keyword>
<dbReference type="PROSITE" id="PS00464">
    <property type="entry name" value="RIBOSOMAL_L22"/>
    <property type="match status" value="1"/>
</dbReference>
<reference evidence="13" key="1">
    <citation type="submission" date="2017-09" db="EMBL/GenBank/DDBJ databases">
        <title>Depth-based differentiation of microbial function through sediment-hosted aquifers and enrichment of novel symbionts in the deep terrestrial subsurface.</title>
        <authorList>
            <person name="Probst A.J."/>
            <person name="Ladd B."/>
            <person name="Jarett J.K."/>
            <person name="Geller-Mcgrath D.E."/>
            <person name="Sieber C.M.K."/>
            <person name="Emerson J.B."/>
            <person name="Anantharaman K."/>
            <person name="Thomas B.C."/>
            <person name="Malmstrom R."/>
            <person name="Stieglmeier M."/>
            <person name="Klingl A."/>
            <person name="Woyke T."/>
            <person name="Ryan C.M."/>
            <person name="Banfield J.F."/>
        </authorList>
    </citation>
    <scope>NUCLEOTIDE SEQUENCE [LARGE SCALE GENOMIC DNA]</scope>
</reference>
<evidence type="ECO:0000256" key="2">
    <source>
        <dbReference type="ARBA" id="ARBA00022730"/>
    </source>
</evidence>
<dbReference type="PANTHER" id="PTHR13501">
    <property type="entry name" value="CHLOROPLAST 50S RIBOSOMAL PROTEIN L22-RELATED"/>
    <property type="match status" value="1"/>
</dbReference>
<comment type="function">
    <text evidence="7">The globular domain of the protein is located near the polypeptide exit tunnel on the outside of the subunit, while an extended beta-hairpin is found that lines the wall of the exit tunnel in the center of the 70S ribosome.</text>
</comment>
<keyword evidence="4 7" id="KW-0689">Ribosomal protein</keyword>
<dbReference type="AlphaFoldDB" id="A0A2H0V3P9"/>
<evidence type="ECO:0000256" key="6">
    <source>
        <dbReference type="ARBA" id="ARBA00035207"/>
    </source>
</evidence>
<dbReference type="InterPro" id="IPR005727">
    <property type="entry name" value="Ribosomal_uL22_bac/chlpt-type"/>
</dbReference>
<keyword evidence="3 7" id="KW-0694">RNA-binding</keyword>
<dbReference type="InterPro" id="IPR036394">
    <property type="entry name" value="Ribosomal_uL22_sf"/>
</dbReference>
<dbReference type="InterPro" id="IPR018260">
    <property type="entry name" value="Ribosomal_uL22_CS"/>
</dbReference>
<dbReference type="HAMAP" id="MF_01331_B">
    <property type="entry name" value="Ribosomal_uL22_B"/>
    <property type="match status" value="1"/>
</dbReference>
<evidence type="ECO:0000256" key="1">
    <source>
        <dbReference type="ARBA" id="ARBA00009451"/>
    </source>
</evidence>
<feature type="region of interest" description="Disordered" evidence="11">
    <location>
        <begin position="125"/>
        <end position="199"/>
    </location>
</feature>
<evidence type="ECO:0000256" key="5">
    <source>
        <dbReference type="ARBA" id="ARBA00023274"/>
    </source>
</evidence>